<keyword evidence="4 8" id="KW-0812">Transmembrane</keyword>
<feature type="transmembrane region" description="Helical" evidence="8">
    <location>
        <begin position="417"/>
        <end position="443"/>
    </location>
</feature>
<evidence type="ECO:0000313" key="10">
    <source>
        <dbReference type="RefSeq" id="XP_013781861.1"/>
    </source>
</evidence>
<protein>
    <submittedName>
        <fullName evidence="10">Sodium-dependent serotonin transporter-like isoform X1</fullName>
    </submittedName>
</protein>
<dbReference type="GeneID" id="106466164"/>
<feature type="transmembrane region" description="Helical" evidence="8">
    <location>
        <begin position="309"/>
        <end position="328"/>
    </location>
</feature>
<evidence type="ECO:0000256" key="3">
    <source>
        <dbReference type="ARBA" id="ARBA00022448"/>
    </source>
</evidence>
<evidence type="ECO:0000256" key="1">
    <source>
        <dbReference type="ARBA" id="ARBA00004141"/>
    </source>
</evidence>
<evidence type="ECO:0000256" key="7">
    <source>
        <dbReference type="ARBA" id="ARBA00023136"/>
    </source>
</evidence>
<keyword evidence="3" id="KW-0813">Transport</keyword>
<feature type="transmembrane region" description="Helical" evidence="8">
    <location>
        <begin position="348"/>
        <end position="366"/>
    </location>
</feature>
<feature type="transmembrane region" description="Helical" evidence="8">
    <location>
        <begin position="276"/>
        <end position="297"/>
    </location>
</feature>
<evidence type="ECO:0000256" key="5">
    <source>
        <dbReference type="ARBA" id="ARBA00022847"/>
    </source>
</evidence>
<feature type="transmembrane region" description="Helical" evidence="8">
    <location>
        <begin position="378"/>
        <end position="397"/>
    </location>
</feature>
<dbReference type="PROSITE" id="PS50267">
    <property type="entry name" value="NA_NEUROTRAN_SYMP_3"/>
    <property type="match status" value="1"/>
</dbReference>
<evidence type="ECO:0000256" key="2">
    <source>
        <dbReference type="ARBA" id="ARBA00006459"/>
    </source>
</evidence>
<dbReference type="PANTHER" id="PTHR11616:SF295">
    <property type="entry name" value="SODIUM: NEUROTRANSMITTER SYMPORTER FAMILY"/>
    <property type="match status" value="1"/>
</dbReference>
<evidence type="ECO:0000256" key="6">
    <source>
        <dbReference type="ARBA" id="ARBA00022989"/>
    </source>
</evidence>
<gene>
    <name evidence="10" type="primary">LOC106466164</name>
</gene>
<keyword evidence="5" id="KW-0769">Symport</keyword>
<feature type="transmembrane region" description="Helical" evidence="8">
    <location>
        <begin position="212"/>
        <end position="231"/>
    </location>
</feature>
<dbReference type="PANTHER" id="PTHR11616">
    <property type="entry name" value="SODIUM/CHLORIDE DEPENDENT TRANSPORTER"/>
    <property type="match status" value="1"/>
</dbReference>
<dbReference type="InterPro" id="IPR037272">
    <property type="entry name" value="SNS_sf"/>
</dbReference>
<dbReference type="InterPro" id="IPR000175">
    <property type="entry name" value="Na/ntran_symport"/>
</dbReference>
<feature type="transmembrane region" description="Helical" evidence="8">
    <location>
        <begin position="124"/>
        <end position="143"/>
    </location>
</feature>
<proteinExistence type="inferred from homology"/>
<evidence type="ECO:0000256" key="4">
    <source>
        <dbReference type="ARBA" id="ARBA00022692"/>
    </source>
</evidence>
<reference evidence="10" key="1">
    <citation type="submission" date="2025-08" db="UniProtKB">
        <authorList>
            <consortium name="RefSeq"/>
        </authorList>
    </citation>
    <scope>IDENTIFICATION</scope>
    <source>
        <tissue evidence="10">Muscle</tissue>
    </source>
</reference>
<accession>A0ABM1BH28</accession>
<keyword evidence="7 8" id="KW-0472">Membrane</keyword>
<feature type="transmembrane region" description="Helical" evidence="8">
    <location>
        <begin position="95"/>
        <end position="115"/>
    </location>
</feature>
<organism evidence="9 10">
    <name type="scientific">Limulus polyphemus</name>
    <name type="common">Atlantic horseshoe crab</name>
    <dbReference type="NCBI Taxonomy" id="6850"/>
    <lineage>
        <taxon>Eukaryota</taxon>
        <taxon>Metazoa</taxon>
        <taxon>Ecdysozoa</taxon>
        <taxon>Arthropoda</taxon>
        <taxon>Chelicerata</taxon>
        <taxon>Merostomata</taxon>
        <taxon>Xiphosura</taxon>
        <taxon>Limulidae</taxon>
        <taxon>Limulus</taxon>
    </lineage>
</organism>
<comment type="subcellular location">
    <subcellularLocation>
        <location evidence="1">Membrane</location>
        <topology evidence="1">Multi-pass membrane protein</topology>
    </subcellularLocation>
</comment>
<comment type="similarity">
    <text evidence="2">Belongs to the sodium:neurotransmitter symporter (SNF) (TC 2.A.22) family.</text>
</comment>
<evidence type="ECO:0000256" key="8">
    <source>
        <dbReference type="SAM" id="Phobius"/>
    </source>
</evidence>
<dbReference type="SUPFAM" id="SSF161070">
    <property type="entry name" value="SNF-like"/>
    <property type="match status" value="1"/>
</dbReference>
<evidence type="ECO:0000313" key="9">
    <source>
        <dbReference type="Proteomes" id="UP000694941"/>
    </source>
</evidence>
<sequence>MQITVFIFSILKNLFAAWNVYFLYLSFYPDSPWMKCDNQWNTEGCVALNHVPINISSLGNSSNMKTELFQSVSSVPSSEEFFRNKVYDRYIGGNFFMLLIKISAITVIIPALCLIRGAWSLGKVLYLLVGVPVVALVVSAILLRHSLDLQGAHIGLEYLFLPSWYVLGNQNVWLKTFRAVMENVGGGLGIVLVLSSYRCQFKHNILVNLGETFLFCAFQAFFFLLSSVVLYSMAGYMSWKLNIKINDITMHYFSFYGLVAALPTPLNRLVPLAASVYWLTVICVQSIALLGLVTAVVDATSVLQRKGYQGALVAFGLTVLVMVCSLVGTREKGFHIINVFSMFPLMWLQHILLGLELALLAYFFLMKQFRSDVPRSKGILVVVFFVFPPFILNIASAVDTHRMIEFLSVQESYLNPWVWIVGRVLLITLLSLIPLIAIFQVVFKYRHLPVTKRFIQLFRPTDLWYSSVLNNTPFGQEKYLDGYILQDTSYHVEPTNNEEPELLVSRL</sequence>
<name>A0ABM1BH28_LIMPO</name>
<dbReference type="Proteomes" id="UP000694941">
    <property type="component" value="Unplaced"/>
</dbReference>
<feature type="transmembrane region" description="Helical" evidence="8">
    <location>
        <begin position="252"/>
        <end position="270"/>
    </location>
</feature>
<dbReference type="Pfam" id="PF00209">
    <property type="entry name" value="SNF"/>
    <property type="match status" value="1"/>
</dbReference>
<dbReference type="RefSeq" id="XP_013781861.1">
    <property type="nucleotide sequence ID" value="XM_013926407.2"/>
</dbReference>
<keyword evidence="9" id="KW-1185">Reference proteome</keyword>
<keyword evidence="6 8" id="KW-1133">Transmembrane helix</keyword>